<name>A0A1Y5IAJ9_OSTTA</name>
<organism evidence="3">
    <name type="scientific">Ostreococcus tauri</name>
    <name type="common">Marine green alga</name>
    <dbReference type="NCBI Taxonomy" id="70448"/>
    <lineage>
        <taxon>Eukaryota</taxon>
        <taxon>Viridiplantae</taxon>
        <taxon>Chlorophyta</taxon>
        <taxon>Mamiellophyceae</taxon>
        <taxon>Mamiellales</taxon>
        <taxon>Bathycoccaceae</taxon>
        <taxon>Ostreococcus</taxon>
    </lineage>
</organism>
<dbReference type="Proteomes" id="UP000195557">
    <property type="component" value="Unassembled WGS sequence"/>
</dbReference>
<dbReference type="GO" id="GO:0005737">
    <property type="term" value="C:cytoplasm"/>
    <property type="evidence" value="ECO:0007669"/>
    <property type="project" value="TreeGrafter"/>
</dbReference>
<reference evidence="3" key="1">
    <citation type="submission" date="2017-04" db="EMBL/GenBank/DDBJ databases">
        <title>Population genomics of picophytoplankton unveils novel chromosome hypervariability.</title>
        <authorList>
            <consortium name="DOE Joint Genome Institute"/>
            <person name="Blanc-Mathieu R."/>
            <person name="Krasovec M."/>
            <person name="Hebrard M."/>
            <person name="Yau S."/>
            <person name="Desgranges E."/>
            <person name="Martin J."/>
            <person name="Schackwitz W."/>
            <person name="Kuo A."/>
            <person name="Salin G."/>
            <person name="Donnadieu C."/>
            <person name="Desdevises Y."/>
            <person name="Sanchez-Ferandin S."/>
            <person name="Moreau H."/>
            <person name="Rivals E."/>
            <person name="Grigoriev I.V."/>
            <person name="Grimsley N."/>
            <person name="Eyre-Walker A."/>
            <person name="Piganeau G."/>
        </authorList>
    </citation>
    <scope>NUCLEOTIDE SEQUENCE [LARGE SCALE GENOMIC DNA]</scope>
    <source>
        <strain evidence="3">RCC 1115</strain>
    </source>
</reference>
<dbReference type="AlphaFoldDB" id="A0A1Y5IAJ9"/>
<dbReference type="Pfam" id="PF10354">
    <property type="entry name" value="BMT5-like"/>
    <property type="match status" value="1"/>
</dbReference>
<dbReference type="eggNOG" id="KOG4174">
    <property type="taxonomic scope" value="Eukaryota"/>
</dbReference>
<feature type="compositionally biased region" description="Basic and acidic residues" evidence="1">
    <location>
        <begin position="53"/>
        <end position="62"/>
    </location>
</feature>
<dbReference type="PANTHER" id="PTHR11538:SF26">
    <property type="entry name" value="FERREDOXIN-FOLD ANTICODON-BINDING DOMAIN-CONTAINING PROTEIN 1"/>
    <property type="match status" value="1"/>
</dbReference>
<evidence type="ECO:0000259" key="2">
    <source>
        <dbReference type="Pfam" id="PF10354"/>
    </source>
</evidence>
<evidence type="ECO:0000313" key="3">
    <source>
        <dbReference type="EMBL" id="OUS46610.1"/>
    </source>
</evidence>
<dbReference type="GO" id="GO:0070042">
    <property type="term" value="F:rRNA (uridine-N3-)-methyltransferase activity"/>
    <property type="evidence" value="ECO:0007669"/>
    <property type="project" value="InterPro"/>
</dbReference>
<feature type="domain" description="25S rRNA (uridine-N(3))-methyltransferase BMT5-like" evidence="2">
    <location>
        <begin position="77"/>
        <end position="249"/>
    </location>
</feature>
<accession>A0A1Y5IAJ9</accession>
<protein>
    <recommendedName>
        <fullName evidence="2">25S rRNA (uridine-N(3))-methyltransferase BMT5-like domain-containing protein</fullName>
    </recommendedName>
</protein>
<dbReference type="EMBL" id="KZ155782">
    <property type="protein sequence ID" value="OUS46610.1"/>
    <property type="molecule type" value="Genomic_DNA"/>
</dbReference>
<feature type="region of interest" description="Disordered" evidence="1">
    <location>
        <begin position="21"/>
        <end position="73"/>
    </location>
</feature>
<dbReference type="InterPro" id="IPR019446">
    <property type="entry name" value="BMT5-like"/>
</dbReference>
<gene>
    <name evidence="3" type="ORF">BE221DRAFT_73860</name>
</gene>
<dbReference type="PANTHER" id="PTHR11538">
    <property type="entry name" value="PHENYLALANYL-TRNA SYNTHETASE"/>
    <property type="match status" value="1"/>
</dbReference>
<dbReference type="GO" id="GO:0070475">
    <property type="term" value="P:rRNA base methylation"/>
    <property type="evidence" value="ECO:0007669"/>
    <property type="project" value="InterPro"/>
</dbReference>
<evidence type="ECO:0000256" key="1">
    <source>
        <dbReference type="SAM" id="MobiDB-lite"/>
    </source>
</evidence>
<proteinExistence type="predicted"/>
<sequence length="295" mass="31940">MAKKGREARITRTIARVRGERPSAALRKRALTSGTGEDGAMRVKSKWRRRKDKERARVEARGDASTPHGYDGSQGTLLIGEGNGSFGLALATLFGGDATRLVVTTALTARASVRAYGESFCDTVEALEQSGASVAYGVACETLASEKARWALRERIGGSAFDRVAFHFPDAGCGRVGTLSVRAQRNLLTDYLEHAPKLLKATGELRVTMRTSEPYAAWNVEALAAKAGLAFKARVEFDPAEFPGYEYTRTVWADDEDGDCSTDAEDAVTYDENEEGPNEDAVTYVFVKAVKPNGK</sequence>
<feature type="compositionally biased region" description="Basic residues" evidence="1">
    <location>
        <begin position="43"/>
        <end position="52"/>
    </location>
</feature>